<name>A0A1D2NBB2_ORCCI</name>
<gene>
    <name evidence="9" type="ORF">Ocin01_04148</name>
</gene>
<evidence type="ECO:0000256" key="5">
    <source>
        <dbReference type="RuleBase" id="RU003796"/>
    </source>
</evidence>
<dbReference type="AlphaFoldDB" id="A0A1D2NBB2"/>
<keyword evidence="3 5" id="KW-0238">DNA-binding</keyword>
<dbReference type="InterPro" id="IPR003316">
    <property type="entry name" value="E2F_WHTH_DNA-bd_dom"/>
</dbReference>
<evidence type="ECO:0000256" key="3">
    <source>
        <dbReference type="ARBA" id="ARBA00023125"/>
    </source>
</evidence>
<dbReference type="PANTHER" id="PTHR12081">
    <property type="entry name" value="TRANSCRIPTION FACTOR E2F"/>
    <property type="match status" value="1"/>
</dbReference>
<protein>
    <submittedName>
        <fullName evidence="9">Transcription factor E2F3</fullName>
    </submittedName>
</protein>
<feature type="region of interest" description="Disordered" evidence="7">
    <location>
        <begin position="1"/>
        <end position="24"/>
    </location>
</feature>
<dbReference type="Gene3D" id="1.10.10.10">
    <property type="entry name" value="Winged helix-like DNA-binding domain superfamily/Winged helix DNA-binding domain"/>
    <property type="match status" value="1"/>
</dbReference>
<feature type="coiled-coil region" evidence="6">
    <location>
        <begin position="248"/>
        <end position="278"/>
    </location>
</feature>
<feature type="region of interest" description="Disordered" evidence="7">
    <location>
        <begin position="150"/>
        <end position="177"/>
    </location>
</feature>
<dbReference type="Gene3D" id="6.10.250.540">
    <property type="match status" value="1"/>
</dbReference>
<dbReference type="GO" id="GO:0046983">
    <property type="term" value="F:protein dimerization activity"/>
    <property type="evidence" value="ECO:0007669"/>
    <property type="project" value="InterPro"/>
</dbReference>
<feature type="region of interest" description="Disordered" evidence="7">
    <location>
        <begin position="95"/>
        <end position="114"/>
    </location>
</feature>
<dbReference type="OrthoDB" id="1743261at2759"/>
<feature type="non-terminal residue" evidence="9">
    <location>
        <position position="1"/>
    </location>
</feature>
<dbReference type="Pfam" id="PF02319">
    <property type="entry name" value="WHD_E2F_TDP"/>
    <property type="match status" value="1"/>
</dbReference>
<dbReference type="PANTHER" id="PTHR12081:SF18">
    <property type="entry name" value="TRANSCRIPTION FACTOR E2F2-RELATED"/>
    <property type="match status" value="1"/>
</dbReference>
<dbReference type="SUPFAM" id="SSF144074">
    <property type="entry name" value="E2F-DP heterodimerization region"/>
    <property type="match status" value="1"/>
</dbReference>
<dbReference type="Proteomes" id="UP000094527">
    <property type="component" value="Unassembled WGS sequence"/>
</dbReference>
<dbReference type="GO" id="GO:0000978">
    <property type="term" value="F:RNA polymerase II cis-regulatory region sequence-specific DNA binding"/>
    <property type="evidence" value="ECO:0007669"/>
    <property type="project" value="InterPro"/>
</dbReference>
<feature type="compositionally biased region" description="Low complexity" evidence="7">
    <location>
        <begin position="98"/>
        <end position="114"/>
    </location>
</feature>
<accession>A0A1D2NBB2</accession>
<dbReference type="SUPFAM" id="SSF46785">
    <property type="entry name" value="Winged helix' DNA-binding domain"/>
    <property type="match status" value="1"/>
</dbReference>
<sequence>QVSDQRRSSIMPRTKQSIVPSTSHLDITPTITSFDSNNTILTASPSTSTTGTIEFQTHHHNGTTTTIQFITPDGYLTSAQQRIIAGTPVRNIKSNGVSSTTSSGGHTIITSSASGSITAGSSGGFKHLRDIYVTPETTEATEALLLLGTGEQSPNTTPQANPSIIRKTPKKPDAKRKLDLEPKKTRLDSSLSALTRRFVTLIPDGGSLDLNSAARSLQVQKRRIYDITNVLEGIGILTKKSKNNIQWSDKLSGACTESENKRRKLENEISTLQNKEDEIDSFIKSLESGMRSCTDEKRWAYLTHNDIRTIPQYNDKTLLLIKAPPQTTLTVPPPEEGLQMHIKSEGGEIGVYLCPEFDETQEPGSSQAVKQSPAVSTSSSTGNSDMKPEELEGFISPKLERSILSPDDGFSMLDLDEAEFQFALGADEGIVNLFMD</sequence>
<feature type="compositionally biased region" description="Polar residues" evidence="7">
    <location>
        <begin position="362"/>
        <end position="384"/>
    </location>
</feature>
<evidence type="ECO:0000256" key="1">
    <source>
        <dbReference type="ARBA" id="ARBA00010940"/>
    </source>
</evidence>
<organism evidence="9 10">
    <name type="scientific">Orchesella cincta</name>
    <name type="common">Springtail</name>
    <name type="synonym">Podura cincta</name>
    <dbReference type="NCBI Taxonomy" id="48709"/>
    <lineage>
        <taxon>Eukaryota</taxon>
        <taxon>Metazoa</taxon>
        <taxon>Ecdysozoa</taxon>
        <taxon>Arthropoda</taxon>
        <taxon>Hexapoda</taxon>
        <taxon>Collembola</taxon>
        <taxon>Entomobryomorpha</taxon>
        <taxon>Entomobryoidea</taxon>
        <taxon>Orchesellidae</taxon>
        <taxon>Orchesellinae</taxon>
        <taxon>Orchesella</taxon>
    </lineage>
</organism>
<evidence type="ECO:0000256" key="6">
    <source>
        <dbReference type="SAM" id="Coils"/>
    </source>
</evidence>
<dbReference type="InterPro" id="IPR037241">
    <property type="entry name" value="E2F-DP_heterodim"/>
</dbReference>
<dbReference type="GO" id="GO:0000981">
    <property type="term" value="F:DNA-binding transcription factor activity, RNA polymerase II-specific"/>
    <property type="evidence" value="ECO:0007669"/>
    <property type="project" value="TreeGrafter"/>
</dbReference>
<comment type="subcellular location">
    <subcellularLocation>
        <location evidence="5">Nucleus</location>
    </subcellularLocation>
</comment>
<keyword evidence="4 5" id="KW-0804">Transcription</keyword>
<dbReference type="STRING" id="48709.A0A1D2NBB2"/>
<dbReference type="CDD" id="cd14660">
    <property type="entry name" value="E2F_DD"/>
    <property type="match status" value="1"/>
</dbReference>
<dbReference type="GO" id="GO:0090575">
    <property type="term" value="C:RNA polymerase II transcription regulator complex"/>
    <property type="evidence" value="ECO:0007669"/>
    <property type="project" value="TreeGrafter"/>
</dbReference>
<evidence type="ECO:0000256" key="4">
    <source>
        <dbReference type="ARBA" id="ARBA00023163"/>
    </source>
</evidence>
<keyword evidence="5" id="KW-0539">Nucleus</keyword>
<evidence type="ECO:0000259" key="8">
    <source>
        <dbReference type="SMART" id="SM01372"/>
    </source>
</evidence>
<dbReference type="EMBL" id="LJIJ01000107">
    <property type="protein sequence ID" value="ODN02538.1"/>
    <property type="molecule type" value="Genomic_DNA"/>
</dbReference>
<reference evidence="9 10" key="1">
    <citation type="journal article" date="2016" name="Genome Biol. Evol.">
        <title>Gene Family Evolution Reflects Adaptation to Soil Environmental Stressors in the Genome of the Collembolan Orchesella cincta.</title>
        <authorList>
            <person name="Faddeeva-Vakhrusheva A."/>
            <person name="Derks M.F."/>
            <person name="Anvar S.Y."/>
            <person name="Agamennone V."/>
            <person name="Suring W."/>
            <person name="Smit S."/>
            <person name="van Straalen N.M."/>
            <person name="Roelofs D."/>
        </authorList>
    </citation>
    <scope>NUCLEOTIDE SEQUENCE [LARGE SCALE GENOMIC DNA]</scope>
    <source>
        <tissue evidence="9">Mixed pool</tissue>
    </source>
</reference>
<comment type="caution">
    <text evidence="9">The sequence shown here is derived from an EMBL/GenBank/DDBJ whole genome shotgun (WGS) entry which is preliminary data.</text>
</comment>
<evidence type="ECO:0000256" key="7">
    <source>
        <dbReference type="SAM" id="MobiDB-lite"/>
    </source>
</evidence>
<proteinExistence type="inferred from homology"/>
<keyword evidence="6" id="KW-0175">Coiled coil</keyword>
<comment type="similarity">
    <text evidence="1 5">Belongs to the E2F/DP family.</text>
</comment>
<feature type="compositionally biased region" description="Polar residues" evidence="7">
    <location>
        <begin position="152"/>
        <end position="162"/>
    </location>
</feature>
<dbReference type="InterPro" id="IPR036388">
    <property type="entry name" value="WH-like_DNA-bd_sf"/>
</dbReference>
<dbReference type="SMART" id="SM01372">
    <property type="entry name" value="E2F_TDP"/>
    <property type="match status" value="1"/>
</dbReference>
<evidence type="ECO:0000313" key="9">
    <source>
        <dbReference type="EMBL" id="ODN02538.1"/>
    </source>
</evidence>
<dbReference type="InterPro" id="IPR015633">
    <property type="entry name" value="E2F"/>
</dbReference>
<feature type="domain" description="E2F/DP family winged-helix DNA-binding" evidence="8">
    <location>
        <begin position="186"/>
        <end position="249"/>
    </location>
</feature>
<dbReference type="InterPro" id="IPR036390">
    <property type="entry name" value="WH_DNA-bd_sf"/>
</dbReference>
<keyword evidence="2 5" id="KW-0805">Transcription regulation</keyword>
<dbReference type="FunFam" id="1.10.10.10:FF:000008">
    <property type="entry name" value="E2F transcription factor 1"/>
    <property type="match status" value="1"/>
</dbReference>
<dbReference type="Pfam" id="PF16421">
    <property type="entry name" value="E2F_CC-MB"/>
    <property type="match status" value="1"/>
</dbReference>
<feature type="region of interest" description="Disordered" evidence="7">
    <location>
        <begin position="358"/>
        <end position="389"/>
    </location>
</feature>
<keyword evidence="10" id="KW-1185">Reference proteome</keyword>
<evidence type="ECO:0000313" key="10">
    <source>
        <dbReference type="Proteomes" id="UP000094527"/>
    </source>
</evidence>
<dbReference type="InterPro" id="IPR032198">
    <property type="entry name" value="E2F_CC-MB"/>
</dbReference>
<evidence type="ECO:0000256" key="2">
    <source>
        <dbReference type="ARBA" id="ARBA00023015"/>
    </source>
</evidence>
<feature type="compositionally biased region" description="Polar residues" evidence="7">
    <location>
        <begin position="14"/>
        <end position="24"/>
    </location>
</feature>